<keyword evidence="2" id="KW-0229">DNA integration</keyword>
<dbReference type="InterPro" id="IPR002104">
    <property type="entry name" value="Integrase_catalytic"/>
</dbReference>
<sequence>MVEDHMKRRHRRPSRSLLLLAIRYTEQRDNGLFYYQRAVPTDLRGRLPTKIIKVPLGTADPAVALKKVKLLNAKHERQWDLLRADPNASAEAAEVQALHLLLEHGLTPHVPTQDEASLDALLRPFEAAREAYAGDCDETYRQADPRSYLGPVQVAALDLLKPKKDKLKDALEVYLRAHQKGDNEGRRKAAEGAIAVFVAAVGDKPVRDIRRDHVRVFIEHETARGLKTGTIRRYLNELRAVFSKYVLEKELHLPNPFEKPTIKNEGEDTEEGRPLSDADWSKLAGICRKVDDSARWAIALQMGTGARVGEIVGLTLAEVILDAPIPYVVFTKNSARGIKTDKAATNGRRKKDSFRGVPLVGVALWAAKRIHETAAPGQVFAFPQYVGEDGKAKNGSASATLNKWIKAQGFEEHSTHDFRHTLRDRLRNTGCPSEVALEIGGWAKEFVGDKVYGDGHTLSIRQKHLQAAVGES</sequence>
<dbReference type="PROSITE" id="PS51898">
    <property type="entry name" value="TYR_RECOMBINASE"/>
    <property type="match status" value="1"/>
</dbReference>
<dbReference type="PANTHER" id="PTHR30629:SF2">
    <property type="entry name" value="PROPHAGE INTEGRASE INTS-RELATED"/>
    <property type="match status" value="1"/>
</dbReference>
<comment type="similarity">
    <text evidence="1">Belongs to the 'phage' integrase family.</text>
</comment>
<keyword evidence="3 5" id="KW-0238">DNA-binding</keyword>
<organism evidence="8 9">
    <name type="scientific">Zoogloea ramigera</name>
    <dbReference type="NCBI Taxonomy" id="350"/>
    <lineage>
        <taxon>Bacteria</taxon>
        <taxon>Pseudomonadati</taxon>
        <taxon>Pseudomonadota</taxon>
        <taxon>Betaproteobacteria</taxon>
        <taxon>Rhodocyclales</taxon>
        <taxon>Zoogloeaceae</taxon>
        <taxon>Zoogloea</taxon>
    </lineage>
</organism>
<dbReference type="Pfam" id="PF20172">
    <property type="entry name" value="DUF6538"/>
    <property type="match status" value="1"/>
</dbReference>
<evidence type="ECO:0000259" key="6">
    <source>
        <dbReference type="PROSITE" id="PS51898"/>
    </source>
</evidence>
<dbReference type="Gene3D" id="1.10.443.10">
    <property type="entry name" value="Intergrase catalytic core"/>
    <property type="match status" value="1"/>
</dbReference>
<dbReference type="OrthoDB" id="9784724at2"/>
<dbReference type="InterPro" id="IPR050808">
    <property type="entry name" value="Phage_Integrase"/>
</dbReference>
<dbReference type="AlphaFoldDB" id="A0A4Y4CWY0"/>
<feature type="domain" description="Tyr recombinase" evidence="6">
    <location>
        <begin position="270"/>
        <end position="470"/>
    </location>
</feature>
<dbReference type="GO" id="GO:0003677">
    <property type="term" value="F:DNA binding"/>
    <property type="evidence" value="ECO:0007669"/>
    <property type="project" value="UniProtKB-UniRule"/>
</dbReference>
<dbReference type="Gene3D" id="1.10.150.130">
    <property type="match status" value="1"/>
</dbReference>
<gene>
    <name evidence="8" type="ORF">ZRA01_26950</name>
</gene>
<evidence type="ECO:0000313" key="8">
    <source>
        <dbReference type="EMBL" id="GEC96622.1"/>
    </source>
</evidence>
<keyword evidence="4" id="KW-0233">DNA recombination</keyword>
<evidence type="ECO:0000259" key="7">
    <source>
        <dbReference type="PROSITE" id="PS51900"/>
    </source>
</evidence>
<evidence type="ECO:0000256" key="5">
    <source>
        <dbReference type="PROSITE-ProRule" id="PRU01248"/>
    </source>
</evidence>
<keyword evidence="9" id="KW-1185">Reference proteome</keyword>
<dbReference type="PANTHER" id="PTHR30629">
    <property type="entry name" value="PROPHAGE INTEGRASE"/>
    <property type="match status" value="1"/>
</dbReference>
<evidence type="ECO:0000256" key="1">
    <source>
        <dbReference type="ARBA" id="ARBA00008857"/>
    </source>
</evidence>
<evidence type="ECO:0000256" key="3">
    <source>
        <dbReference type="ARBA" id="ARBA00023125"/>
    </source>
</evidence>
<evidence type="ECO:0000313" key="9">
    <source>
        <dbReference type="Proteomes" id="UP000318422"/>
    </source>
</evidence>
<evidence type="ECO:0000256" key="4">
    <source>
        <dbReference type="ARBA" id="ARBA00023172"/>
    </source>
</evidence>
<dbReference type="InterPro" id="IPR013762">
    <property type="entry name" value="Integrase-like_cat_sf"/>
</dbReference>
<dbReference type="InterPro" id="IPR011010">
    <property type="entry name" value="DNA_brk_join_enz"/>
</dbReference>
<dbReference type="GO" id="GO:0006310">
    <property type="term" value="P:DNA recombination"/>
    <property type="evidence" value="ECO:0007669"/>
    <property type="project" value="UniProtKB-KW"/>
</dbReference>
<dbReference type="SUPFAM" id="SSF56349">
    <property type="entry name" value="DNA breaking-rejoining enzymes"/>
    <property type="match status" value="1"/>
</dbReference>
<accession>A0A4Y4CWY0</accession>
<dbReference type="Proteomes" id="UP000318422">
    <property type="component" value="Unassembled WGS sequence"/>
</dbReference>
<dbReference type="PROSITE" id="PS51900">
    <property type="entry name" value="CB"/>
    <property type="match status" value="1"/>
</dbReference>
<dbReference type="InterPro" id="IPR046668">
    <property type="entry name" value="DUF6538"/>
</dbReference>
<dbReference type="InterPro" id="IPR044068">
    <property type="entry name" value="CB"/>
</dbReference>
<proteinExistence type="inferred from homology"/>
<dbReference type="Pfam" id="PF00589">
    <property type="entry name" value="Phage_integrase"/>
    <property type="match status" value="1"/>
</dbReference>
<dbReference type="EMBL" id="BJNV01000048">
    <property type="protein sequence ID" value="GEC96622.1"/>
    <property type="molecule type" value="Genomic_DNA"/>
</dbReference>
<reference evidence="8 9" key="1">
    <citation type="submission" date="2019-06" db="EMBL/GenBank/DDBJ databases">
        <title>Whole genome shotgun sequence of Zoogloea ramigera NBRC 15342.</title>
        <authorList>
            <person name="Hosoyama A."/>
            <person name="Uohara A."/>
            <person name="Ohji S."/>
            <person name="Ichikawa N."/>
        </authorList>
    </citation>
    <scope>NUCLEOTIDE SEQUENCE [LARGE SCALE GENOMIC DNA]</scope>
    <source>
        <strain evidence="8 9">NBRC 15342</strain>
    </source>
</reference>
<evidence type="ECO:0008006" key="10">
    <source>
        <dbReference type="Google" id="ProtNLM"/>
    </source>
</evidence>
<feature type="domain" description="Core-binding (CB)" evidence="7">
    <location>
        <begin position="165"/>
        <end position="246"/>
    </location>
</feature>
<protein>
    <recommendedName>
        <fullName evidence="10">Integrase</fullName>
    </recommendedName>
</protein>
<dbReference type="RefSeq" id="WP_141353101.1">
    <property type="nucleotide sequence ID" value="NZ_BJNV01000048.1"/>
</dbReference>
<name>A0A4Y4CWY0_ZOORA</name>
<dbReference type="InterPro" id="IPR010998">
    <property type="entry name" value="Integrase_recombinase_N"/>
</dbReference>
<evidence type="ECO:0000256" key="2">
    <source>
        <dbReference type="ARBA" id="ARBA00022908"/>
    </source>
</evidence>
<dbReference type="GO" id="GO:0015074">
    <property type="term" value="P:DNA integration"/>
    <property type="evidence" value="ECO:0007669"/>
    <property type="project" value="UniProtKB-KW"/>
</dbReference>
<comment type="caution">
    <text evidence="8">The sequence shown here is derived from an EMBL/GenBank/DDBJ whole genome shotgun (WGS) entry which is preliminary data.</text>
</comment>